<feature type="signal peptide" evidence="1">
    <location>
        <begin position="1"/>
        <end position="30"/>
    </location>
</feature>
<organism evidence="2 3">
    <name type="scientific">Comamonas resistens</name>
    <dbReference type="NCBI Taxonomy" id="3046670"/>
    <lineage>
        <taxon>Bacteria</taxon>
        <taxon>Pseudomonadati</taxon>
        <taxon>Pseudomonadota</taxon>
        <taxon>Betaproteobacteria</taxon>
        <taxon>Burkholderiales</taxon>
        <taxon>Comamonadaceae</taxon>
        <taxon>Comamonas</taxon>
    </lineage>
</organism>
<feature type="chain" id="PRO_5046173309" evidence="1">
    <location>
        <begin position="31"/>
        <end position="109"/>
    </location>
</feature>
<gene>
    <name evidence="2" type="ORF">QMY55_10715</name>
</gene>
<evidence type="ECO:0000256" key="1">
    <source>
        <dbReference type="SAM" id="SignalP"/>
    </source>
</evidence>
<evidence type="ECO:0000313" key="2">
    <source>
        <dbReference type="EMBL" id="WHS67541.1"/>
    </source>
</evidence>
<accession>A0ABY8SZ64</accession>
<reference evidence="2 3" key="1">
    <citation type="submission" date="2023-05" db="EMBL/GenBank/DDBJ databases">
        <authorList>
            <person name="Yin Y."/>
            <person name="Lu Z."/>
        </authorList>
    </citation>
    <scope>NUCLEOTIDE SEQUENCE [LARGE SCALE GENOMIC DNA]</scope>
    <source>
        <strain evidence="2 3">ZM22</strain>
    </source>
</reference>
<sequence>MQKASLWMGRSYRSSALVFLTIGLCSSAFSMEQSNPVREFAQNPDYCHYMMAPPGGADDEFESRYSAALQASLNFLRQRAPDMTKLDSILWLREQCETATAEAAQTPKQ</sequence>
<keyword evidence="1" id="KW-0732">Signal</keyword>
<proteinExistence type="predicted"/>
<evidence type="ECO:0000313" key="3">
    <source>
        <dbReference type="Proteomes" id="UP001240697"/>
    </source>
</evidence>
<name>A0ABY8SZ64_9BURK</name>
<dbReference type="EMBL" id="CP125947">
    <property type="protein sequence ID" value="WHS67541.1"/>
    <property type="molecule type" value="Genomic_DNA"/>
</dbReference>
<dbReference type="Proteomes" id="UP001240697">
    <property type="component" value="Chromosome"/>
</dbReference>
<protein>
    <submittedName>
        <fullName evidence="2">Uncharacterized protein</fullName>
    </submittedName>
</protein>
<dbReference type="RefSeq" id="WP_283488567.1">
    <property type="nucleotide sequence ID" value="NZ_CP125947.1"/>
</dbReference>
<keyword evidence="3" id="KW-1185">Reference proteome</keyword>